<dbReference type="EMBL" id="SRYA01000034">
    <property type="protein sequence ID" value="TGY95119.1"/>
    <property type="molecule type" value="Genomic_DNA"/>
</dbReference>
<gene>
    <name evidence="1" type="ORF">E5329_16265</name>
</gene>
<keyword evidence="2" id="KW-1185">Reference proteome</keyword>
<dbReference type="Proteomes" id="UP000304953">
    <property type="component" value="Unassembled WGS sequence"/>
</dbReference>
<sequence>MKNIAVIPARSGSKGLKDKNIKLLNGKPLLAYAIEAAQNTKLFDRIHVSTDSEEYAEIGIHYGADIPFLRDMATSSDTALMWDAMRFVLNKYEEYKEHFDTITVLQPTSPLRTSEDIACAFRFFRDKQANMISSVCEMEHSPLWSNTLPEDLSMKDFEDEKLAYLPRQSLPVYYRENGAVYILKVEHLYSASNVYKEKCYAYIMPKQHSIDIDDELDFAMAEILMKKIF</sequence>
<keyword evidence="1" id="KW-0808">Transferase</keyword>
<accession>A0AC61RU72</accession>
<reference evidence="1" key="1">
    <citation type="submission" date="2019-04" db="EMBL/GenBank/DDBJ databases">
        <title>Microbes associate with the intestines of laboratory mice.</title>
        <authorList>
            <person name="Navarre W."/>
            <person name="Wong E."/>
            <person name="Huang K."/>
            <person name="Tropini C."/>
            <person name="Ng K."/>
            <person name="Yu B."/>
        </authorList>
    </citation>
    <scope>NUCLEOTIDE SEQUENCE</scope>
    <source>
        <strain evidence="1">NM01_1-7b</strain>
    </source>
</reference>
<evidence type="ECO:0000313" key="1">
    <source>
        <dbReference type="EMBL" id="TGY95119.1"/>
    </source>
</evidence>
<name>A0AC61RU72_9FIRM</name>
<comment type="caution">
    <text evidence="1">The sequence shown here is derived from an EMBL/GenBank/DDBJ whole genome shotgun (WGS) entry which is preliminary data.</text>
</comment>
<protein>
    <submittedName>
        <fullName evidence="1">Acylneuraminate cytidylyltransferase family protein</fullName>
    </submittedName>
</protein>
<evidence type="ECO:0000313" key="2">
    <source>
        <dbReference type="Proteomes" id="UP000304953"/>
    </source>
</evidence>
<organism evidence="1 2">
    <name type="scientific">Petralouisia muris</name>
    <dbReference type="NCBI Taxonomy" id="3032872"/>
    <lineage>
        <taxon>Bacteria</taxon>
        <taxon>Bacillati</taxon>
        <taxon>Bacillota</taxon>
        <taxon>Clostridia</taxon>
        <taxon>Lachnospirales</taxon>
        <taxon>Lachnospiraceae</taxon>
        <taxon>Petralouisia</taxon>
    </lineage>
</organism>
<proteinExistence type="predicted"/>
<keyword evidence="1" id="KW-0548">Nucleotidyltransferase</keyword>